<protein>
    <submittedName>
        <fullName evidence="4">U3 small nucleolar RNA-associated protein 20</fullName>
    </submittedName>
</protein>
<dbReference type="GO" id="GO:0030686">
    <property type="term" value="C:90S preribosome"/>
    <property type="evidence" value="ECO:0007669"/>
    <property type="project" value="TreeGrafter"/>
</dbReference>
<dbReference type="InterPro" id="IPR016024">
    <property type="entry name" value="ARM-type_fold"/>
</dbReference>
<sequence length="2527" mass="286612">MATASHAQAVKSLNKSPGRRRFVFQTFSQRVQEIDIDVYRSLDKVKSEPSEGSSFFRDCLIEWRELNTAEDFISCYEEIIPLVQTLPLVILHKESIFSNLLSRVQIKARLSLEPILRLIAALARDLLEDFLPFLSQLADALVSLLEGGAAREPEIIEQIFTSWSYIMMYLQKYLTRNITDLLRVTVSLRYYSKDYIQDFMAEATSFLLRNAPVDQLKNGIKRIILEVVKKPLATREYGTSALLFHTMRGTSSRFHSRAELVFRFLISGPTFEIGRDSSQGSDTILEVLKCVCQRLCEEMDPKELEVIWKCLFEEITAAISTDYMVYINHLLMLLASVAQNLDWKKLHDYKPMLELVDLLVMKFATTPSLPVDDDLSSIIDTILQLMLVILEGLKNSEDFLCISGCSLRWAPIFQLNNSSSSTIDINESKLAIFWGVVRCCPYILKFQASSSLLVELINALDRLCTLEGDIFGIPKEKLESIIGATIGSYLKLLSSEKAGLEELSRLVYLAKRYSSCSQVLVAVADYLDFIYGPALEADISKRIYSEEFQADKVEDAVQVFADNLRHSDKGVRLSTLRILCQYEPLQSANLAKESSIDNEMEAENFALYSDDLVGSEVLRLLLSVESTSTSISTSRKIILLISGVQKALLAERIPEAYLLVALNGIIGIFQNRFSYIWDQASECLASLIRKHSGFVWDKLICYFQKWLCLLDQPGRDTSESSDELNDLVRCFRSFVVPSPDSTPLFTLLSLVLQSLQKIPTIVESQSQRMLPLFLTFLGYSIGHVDSVDSFKQYACKSKEWKCVLKEWLNLLRKIRNLKSFHKSDFLKEVLEQRLLDDNDAEIQSKVLDCLLMWKDDFLIPHEQHLKNMISPKTLREELTRWSLSKEKNQIDESHRPKLVPLVTRLLMPKVRKLKVLGSRKQASVNLRKAVLQFIAQLDTVELPLFFALLLKPLNIIPREADASANWFSNLHLVSMKASATNILKYFSTESIVALSWKKKYGFMHVVEEILAVFDEMLISPFLNVILGCVVRILASCTSSLLAARKNEASLSEIGKTYNKNSLDMNKEAALPGLTCTAVKQHKDLRSLCLRVISFVLYKYEDFDFEMEFWDLFFTSVKSSIESFKHEGSSSEKPSSLFSCFLAMSRSHKLVPLLARERNLVPDIFFILTISTASQPIILFVLQFIENLLTIDGELDGNDSAVRSILLPNLDSLIQSLHVLFQSGDAKKRKLVEHLNGPMIRIFKLLSKLVRDQLHAKKFVEIILPCLSQAGRSSESHADTLQVVQNVVPLLGSESTTKILKAVSPLLISVEQDLRLLVCDLINALAEVDSSILCVAQIIRGLNATSAMEIGGLDFDTIVNSYEKISVDFFCATPEEHALVVLSQCMHDMSSEELILRHSAYRCLLSFVEFSSSVLGQGGISHQETIDNITLYDSSWSKESVMRLTNKFIFKHMGEAMNRETSVKKEWINLLREMVLKFPDVANLSSLKALYSKDAEVDFFSNITHLQKLRRAKALIRFKNTIPTVNMPEVITKNVFLPLFFNMLFDLQEGKAENIRVACIEALASISGQMEWKSYFALLRRCLRDITKHPDKKKVLMRLICSILDNFHFQENISEVGSTQLYGSMVVMNNMQACLSKDVFPKIQKFMNSQSERVDIYVHLAAVKLLKLLPENVMDSQLLSIIQHIVNFLKNRLESVRDEARSALAACLKELGSEYLQVVVKVLRGSLKRGYEMHVLGYTLNFLLSKLFTGPATGKIDYLLDDLISVAEKDILGEVAEEKEVEKLASKMKETRKQKSFETLKLVAQSITFKSHALKLLKPVTDHMKKHLTPKAKTKLENMLSSVAAGFESNPSVNQTDLLIFNYGLIEDGIKVENGQGGISSLVDANKHSRDVSRGKNFSCQTILAKAPCSHLIMVFALKLLHGYMKKMQLGKGDAQLLAMLDPFVPLLGDCLTSKYEDVLSLTLRCLTLLLRLPLPSVKSQADKIKGVVLLIAQSSVDPCNPLVESCLRLLTVLLRNEKVTLSTDQLHLLIQFPLFVDIDKNPSFVALSLLKAIVRRKLVVPEIYDLAIRVAELMVTSQVEPIRKKCSKILLQFLLDYHLSEKRLQQHLHFLLSNLRYEHSTGREAVLEMLHATVDHHVRSMAGLVIKCLIDRISPGPQHNILESSLSWYLEGKQQLWSVAAQVLGLLVEVEALKEAFERRIQTVLLVARGILQCVVDVTMNEQIDISAESTITFWKEAYYSLVMLEKLMHQFPQLFFENDFECWTQPGGPVPKWCSLRETKGEDIWEMISHLLLYPHMWIRSISNRMIASYFRKIVIENSGRTSERSLGAYTLMKPSRLFFIATSFCCQLKSQLTDKDADLIEQNLVFAIRGLHSVIGEVENVDSCPFWSTLEESEQRLFLKAFQLLDSEKGKSMLLPHMTGVFNQNDAGPEQIRRLLISNLIKQMGKVALQTDTIQMKAVFNVFRNISSQISVEDCERYVFEILLPLYRVREGFSGKVIPGVQPDQEESEDQKGQEEARREADGCH</sequence>
<dbReference type="Pfam" id="PF20416">
    <property type="entry name" value="UTP20"/>
    <property type="match status" value="1"/>
</dbReference>
<feature type="domain" description="U3 small nucleolar RNA-associated protein 20 N-terminal" evidence="2">
    <location>
        <begin position="803"/>
        <end position="1414"/>
    </location>
</feature>
<feature type="domain" description="U3 small nucleolar RNA-associated protein 20" evidence="3">
    <location>
        <begin position="1649"/>
        <end position="1865"/>
    </location>
</feature>
<dbReference type="InterPro" id="IPR011989">
    <property type="entry name" value="ARM-like"/>
</dbReference>
<dbReference type="InterPro" id="IPR046523">
    <property type="entry name" value="UTP20_dom"/>
</dbReference>
<dbReference type="PANTHER" id="PTHR17695:SF11">
    <property type="entry name" value="SMALL SUBUNIT PROCESSOME COMPONENT 20 HOMOLOG"/>
    <property type="match status" value="1"/>
</dbReference>
<reference evidence="4 5" key="1">
    <citation type="submission" date="2019-08" db="EMBL/GenBank/DDBJ databases">
        <title>Draft genome sequences of two oriental melons (Cucumis melo L. var makuwa).</title>
        <authorList>
            <person name="Kwon S.-Y."/>
        </authorList>
    </citation>
    <scope>NUCLEOTIDE SEQUENCE [LARGE SCALE GENOMIC DNA]</scope>
    <source>
        <strain evidence="5">cv. Chang Bougi</strain>
        <tissue evidence="4">Leaf</tissue>
    </source>
</reference>
<proteinExistence type="predicted"/>
<feature type="region of interest" description="Disordered" evidence="1">
    <location>
        <begin position="2500"/>
        <end position="2527"/>
    </location>
</feature>
<evidence type="ECO:0000256" key="1">
    <source>
        <dbReference type="SAM" id="MobiDB-lite"/>
    </source>
</evidence>
<dbReference type="SUPFAM" id="SSF48371">
    <property type="entry name" value="ARM repeat"/>
    <property type="match status" value="2"/>
</dbReference>
<dbReference type="InterPro" id="IPR052575">
    <property type="entry name" value="SSU_processome_comp_20"/>
</dbReference>
<dbReference type="InterPro" id="IPR011430">
    <property type="entry name" value="UTP20_N"/>
</dbReference>
<evidence type="ECO:0000259" key="2">
    <source>
        <dbReference type="Pfam" id="PF07539"/>
    </source>
</evidence>
<dbReference type="Pfam" id="PF07539">
    <property type="entry name" value="UTP20_N"/>
    <property type="match status" value="1"/>
</dbReference>
<dbReference type="PANTHER" id="PTHR17695">
    <property type="entry name" value="SMALL SUBUNIT PROCESSOME COMPONENT 20 HOMOLOG"/>
    <property type="match status" value="1"/>
</dbReference>
<comment type="caution">
    <text evidence="4">The sequence shown here is derived from an EMBL/GenBank/DDBJ whole genome shotgun (WGS) entry which is preliminary data.</text>
</comment>
<name>A0A5D3DDG1_CUCMM</name>
<dbReference type="EMBL" id="SSTD01005565">
    <property type="protein sequence ID" value="TYK21558.1"/>
    <property type="molecule type" value="Genomic_DNA"/>
</dbReference>
<gene>
    <name evidence="4" type="ORF">E5676_scaffold275G00530</name>
</gene>
<accession>A0A5D3DDG1</accession>
<evidence type="ECO:0000313" key="5">
    <source>
        <dbReference type="Proteomes" id="UP000321947"/>
    </source>
</evidence>
<dbReference type="GO" id="GO:0032040">
    <property type="term" value="C:small-subunit processome"/>
    <property type="evidence" value="ECO:0007669"/>
    <property type="project" value="TreeGrafter"/>
</dbReference>
<dbReference type="Proteomes" id="UP000321947">
    <property type="component" value="Unassembled WGS sequence"/>
</dbReference>
<evidence type="ECO:0000313" key="4">
    <source>
        <dbReference type="EMBL" id="TYK21558.1"/>
    </source>
</evidence>
<organism evidence="4 5">
    <name type="scientific">Cucumis melo var. makuwa</name>
    <name type="common">Oriental melon</name>
    <dbReference type="NCBI Taxonomy" id="1194695"/>
    <lineage>
        <taxon>Eukaryota</taxon>
        <taxon>Viridiplantae</taxon>
        <taxon>Streptophyta</taxon>
        <taxon>Embryophyta</taxon>
        <taxon>Tracheophyta</taxon>
        <taxon>Spermatophyta</taxon>
        <taxon>Magnoliopsida</taxon>
        <taxon>eudicotyledons</taxon>
        <taxon>Gunneridae</taxon>
        <taxon>Pentapetalae</taxon>
        <taxon>rosids</taxon>
        <taxon>fabids</taxon>
        <taxon>Cucurbitales</taxon>
        <taxon>Cucurbitaceae</taxon>
        <taxon>Benincaseae</taxon>
        <taxon>Cucumis</taxon>
    </lineage>
</organism>
<feature type="compositionally biased region" description="Basic and acidic residues" evidence="1">
    <location>
        <begin position="2512"/>
        <end position="2527"/>
    </location>
</feature>
<dbReference type="Gene3D" id="1.25.10.10">
    <property type="entry name" value="Leucine-rich Repeat Variant"/>
    <property type="match status" value="1"/>
</dbReference>
<evidence type="ECO:0000259" key="3">
    <source>
        <dbReference type="Pfam" id="PF20416"/>
    </source>
</evidence>